<comment type="subunit">
    <text evidence="9">Microtubule inner protein component of sperm flagellar doublet microtubules.</text>
</comment>
<evidence type="ECO:0000256" key="4">
    <source>
        <dbReference type="ARBA" id="ARBA00022846"/>
    </source>
</evidence>
<comment type="similarity">
    <text evidence="2">Belongs to the RIB43A family.</text>
</comment>
<evidence type="ECO:0000256" key="2">
    <source>
        <dbReference type="ARBA" id="ARBA00006875"/>
    </source>
</evidence>
<keyword evidence="8" id="KW-0966">Cell projection</keyword>
<evidence type="ECO:0000256" key="5">
    <source>
        <dbReference type="ARBA" id="ARBA00023054"/>
    </source>
</evidence>
<dbReference type="EMBL" id="GL983324">
    <property type="protein sequence ID" value="EGR33778.1"/>
    <property type="molecule type" value="Genomic_DNA"/>
</dbReference>
<evidence type="ECO:0000256" key="8">
    <source>
        <dbReference type="ARBA" id="ARBA00023273"/>
    </source>
</evidence>
<dbReference type="InParanoid" id="G0QLX2"/>
<evidence type="ECO:0000256" key="9">
    <source>
        <dbReference type="ARBA" id="ARBA00046435"/>
    </source>
</evidence>
<keyword evidence="6" id="KW-0969">Cilium</keyword>
<dbReference type="Proteomes" id="UP000008983">
    <property type="component" value="Unassembled WGS sequence"/>
</dbReference>
<comment type="subcellular location">
    <subcellularLocation>
        <location evidence="1">Cytoplasm</location>
        <location evidence="1">Cytoskeleton</location>
        <location evidence="1">Flagellum axoneme</location>
    </subcellularLocation>
</comment>
<evidence type="ECO:0000256" key="7">
    <source>
        <dbReference type="ARBA" id="ARBA00023212"/>
    </source>
</evidence>
<keyword evidence="5" id="KW-0175">Coiled coil</keyword>
<evidence type="ECO:0000313" key="11">
    <source>
        <dbReference type="EMBL" id="EGR33778.1"/>
    </source>
</evidence>
<keyword evidence="3" id="KW-0963">Cytoplasm</keyword>
<dbReference type="GeneID" id="14909970"/>
<dbReference type="RefSeq" id="XP_004039002.1">
    <property type="nucleotide sequence ID" value="XM_004038954.1"/>
</dbReference>
<evidence type="ECO:0000256" key="1">
    <source>
        <dbReference type="ARBA" id="ARBA00004611"/>
    </source>
</evidence>
<dbReference type="eggNOG" id="ENOG502SRVP">
    <property type="taxonomic scope" value="Eukaryota"/>
</dbReference>
<proteinExistence type="inferred from homology"/>
<feature type="region of interest" description="Disordered" evidence="10">
    <location>
        <begin position="117"/>
        <end position="142"/>
    </location>
</feature>
<evidence type="ECO:0000256" key="10">
    <source>
        <dbReference type="SAM" id="MobiDB-lite"/>
    </source>
</evidence>
<keyword evidence="12" id="KW-1185">Reference proteome</keyword>
<organism evidence="11 12">
    <name type="scientific">Ichthyophthirius multifiliis</name>
    <name type="common">White spot disease agent</name>
    <name type="synonym">Ich</name>
    <dbReference type="NCBI Taxonomy" id="5932"/>
    <lineage>
        <taxon>Eukaryota</taxon>
        <taxon>Sar</taxon>
        <taxon>Alveolata</taxon>
        <taxon>Ciliophora</taxon>
        <taxon>Intramacronucleata</taxon>
        <taxon>Oligohymenophorea</taxon>
        <taxon>Hymenostomatida</taxon>
        <taxon>Ophryoglenina</taxon>
        <taxon>Ichthyophthirius</taxon>
    </lineage>
</organism>
<evidence type="ECO:0000313" key="12">
    <source>
        <dbReference type="Proteomes" id="UP000008983"/>
    </source>
</evidence>
<dbReference type="InterPro" id="IPR008805">
    <property type="entry name" value="RIB43A"/>
</dbReference>
<sequence length="142" mass="17337">MKRTKEAYFRDHLQPQQMQGCSGVKELEGEDLAYDSRNKYNKNQQKQWFEQQVIEKKQNDEAIRQEEQDYAEQTFELTRMRGMLEDDFNRKKAAMREQMKQENLKISREKAELQKKLKNEKLQYEQNESHYLQVRGQKRPFP</sequence>
<name>G0QLX2_ICHMU</name>
<dbReference type="PANTHER" id="PTHR14517">
    <property type="entry name" value="RIB43A-RELATED"/>
    <property type="match status" value="1"/>
</dbReference>
<keyword evidence="4" id="KW-0282">Flagellum</keyword>
<reference evidence="11 12" key="1">
    <citation type="submission" date="2011-07" db="EMBL/GenBank/DDBJ databases">
        <authorList>
            <person name="Coyne R."/>
            <person name="Brami D."/>
            <person name="Johnson J."/>
            <person name="Hostetler J."/>
            <person name="Hannick L."/>
            <person name="Clark T."/>
            <person name="Cassidy-Hanley D."/>
            <person name="Inman J."/>
        </authorList>
    </citation>
    <scope>NUCLEOTIDE SEQUENCE [LARGE SCALE GENOMIC DNA]</scope>
    <source>
        <strain evidence="11 12">G5</strain>
    </source>
</reference>
<protein>
    <submittedName>
        <fullName evidence="11">Uncharacterized protein</fullName>
    </submittedName>
</protein>
<dbReference type="Pfam" id="PF05914">
    <property type="entry name" value="RIB43A"/>
    <property type="match status" value="1"/>
</dbReference>
<keyword evidence="7" id="KW-0206">Cytoskeleton</keyword>
<dbReference type="AlphaFoldDB" id="G0QLX2"/>
<dbReference type="STRING" id="857967.G0QLX2"/>
<accession>G0QLX2</accession>
<dbReference type="PANTHER" id="PTHR14517:SF6">
    <property type="entry name" value="RE41410P"/>
    <property type="match status" value="1"/>
</dbReference>
<gene>
    <name evidence="11" type="ORF">IMG5_038240</name>
</gene>
<evidence type="ECO:0000256" key="3">
    <source>
        <dbReference type="ARBA" id="ARBA00022490"/>
    </source>
</evidence>
<dbReference type="OMA" id="ERAYATQ"/>
<evidence type="ECO:0000256" key="6">
    <source>
        <dbReference type="ARBA" id="ARBA00023069"/>
    </source>
</evidence>
<dbReference type="OrthoDB" id="308880at2759"/>